<keyword evidence="1" id="KW-1133">Transmembrane helix</keyword>
<keyword evidence="3" id="KW-1185">Reference proteome</keyword>
<evidence type="ECO:0000313" key="3">
    <source>
        <dbReference type="Proteomes" id="UP000003113"/>
    </source>
</evidence>
<dbReference type="eggNOG" id="COG2304">
    <property type="taxonomic scope" value="Bacteria"/>
</dbReference>
<proteinExistence type="predicted"/>
<feature type="transmembrane region" description="Helical" evidence="1">
    <location>
        <begin position="27"/>
        <end position="48"/>
    </location>
</feature>
<keyword evidence="1" id="KW-0812">Transmembrane</keyword>
<comment type="caution">
    <text evidence="2">The sequence shown here is derived from an EMBL/GenBank/DDBJ whole genome shotgun (WGS) entry which is preliminary data.</text>
</comment>
<dbReference type="OrthoDB" id="5406089at2"/>
<dbReference type="EMBL" id="AGUF01000052">
    <property type="protein sequence ID" value="EHK65543.1"/>
    <property type="molecule type" value="Genomic_DNA"/>
</dbReference>
<dbReference type="PATRIC" id="fig|477184.5.peg.2966"/>
<dbReference type="Proteomes" id="UP000003113">
    <property type="component" value="Unassembled WGS sequence"/>
</dbReference>
<sequence length="163" mass="17871">MNEELPGLDQLRELPLPAPVSYWPQTWGWLVVAVVVVLATGWLAARAWRRWRRNRYRREALSELRQLEADMGADPLAARALPSLLKRTALAAQGPGGQAAALSGETWVAWLASSGATLPGNGAHLLETLAYASNARVSALEPSDLRQLLAASRHWMERHHVAA</sequence>
<dbReference type="AlphaFoldDB" id="H0F8B0"/>
<keyword evidence="1" id="KW-0472">Membrane</keyword>
<dbReference type="InterPro" id="IPR025489">
    <property type="entry name" value="DUF4381"/>
</dbReference>
<reference evidence="2 3" key="1">
    <citation type="journal article" date="2012" name="J. Bacteriol.">
        <title>Genome sequence of the highly efficient arsenite-oxidizing bacterium Achromobacter arsenitoxydans SY8.</title>
        <authorList>
            <person name="Li X."/>
            <person name="Hu Y."/>
            <person name="Gong J."/>
            <person name="Lin Y."/>
            <person name="Johnstone L."/>
            <person name="Rensing C."/>
            <person name="Wang G."/>
        </authorList>
    </citation>
    <scope>NUCLEOTIDE SEQUENCE [LARGE SCALE GENOMIC DNA]</scope>
    <source>
        <strain evidence="2 3">SY8</strain>
    </source>
</reference>
<protein>
    <recommendedName>
        <fullName evidence="4">Alpha-2 type XI collagen</fullName>
    </recommendedName>
</protein>
<evidence type="ECO:0000313" key="2">
    <source>
        <dbReference type="EMBL" id="EHK65543.1"/>
    </source>
</evidence>
<name>H0F8B0_9BURK</name>
<evidence type="ECO:0008006" key="4">
    <source>
        <dbReference type="Google" id="ProtNLM"/>
    </source>
</evidence>
<dbReference type="Pfam" id="PF14316">
    <property type="entry name" value="DUF4381"/>
    <property type="match status" value="1"/>
</dbReference>
<gene>
    <name evidence="2" type="ORF">KYC_15042</name>
</gene>
<dbReference type="RefSeq" id="WP_008163632.1">
    <property type="nucleotide sequence ID" value="NZ_AGUF01000052.1"/>
</dbReference>
<organism evidence="2 3">
    <name type="scientific">Achromobacter arsenitoxydans SY8</name>
    <dbReference type="NCBI Taxonomy" id="477184"/>
    <lineage>
        <taxon>Bacteria</taxon>
        <taxon>Pseudomonadati</taxon>
        <taxon>Pseudomonadota</taxon>
        <taxon>Betaproteobacteria</taxon>
        <taxon>Burkholderiales</taxon>
        <taxon>Alcaligenaceae</taxon>
        <taxon>Achromobacter</taxon>
    </lineage>
</organism>
<dbReference type="STRING" id="477184.KYC_15042"/>
<evidence type="ECO:0000256" key="1">
    <source>
        <dbReference type="SAM" id="Phobius"/>
    </source>
</evidence>
<accession>H0F8B0</accession>